<feature type="domain" description="Glycosyltransferase subfamily 4-like N-terminal" evidence="2">
    <location>
        <begin position="13"/>
        <end position="170"/>
    </location>
</feature>
<protein>
    <submittedName>
        <fullName evidence="3">Glycosyltransferase</fullName>
    </submittedName>
</protein>
<dbReference type="InterPro" id="IPR028098">
    <property type="entry name" value="Glyco_trans_4-like_N"/>
</dbReference>
<evidence type="ECO:0000259" key="1">
    <source>
        <dbReference type="Pfam" id="PF00534"/>
    </source>
</evidence>
<evidence type="ECO:0000313" key="3">
    <source>
        <dbReference type="EMBL" id="QND81525.1"/>
    </source>
</evidence>
<dbReference type="Proteomes" id="UP000515506">
    <property type="component" value="Chromosome"/>
</dbReference>
<feature type="domain" description="Glycosyl transferase family 1" evidence="1">
    <location>
        <begin position="183"/>
        <end position="345"/>
    </location>
</feature>
<accession>A0ABX6RFR0</accession>
<evidence type="ECO:0000313" key="4">
    <source>
        <dbReference type="Proteomes" id="UP000515506"/>
    </source>
</evidence>
<dbReference type="Pfam" id="PF00534">
    <property type="entry name" value="Glycos_transf_1"/>
    <property type="match status" value="1"/>
</dbReference>
<gene>
    <name evidence="3" type="ORF">H4W19_07200</name>
</gene>
<name>A0ABX6RFR0_PSEMX</name>
<evidence type="ECO:0000259" key="2">
    <source>
        <dbReference type="Pfam" id="PF13439"/>
    </source>
</evidence>
<dbReference type="PANTHER" id="PTHR12526">
    <property type="entry name" value="GLYCOSYLTRANSFERASE"/>
    <property type="match status" value="1"/>
</dbReference>
<reference evidence="3 4" key="1">
    <citation type="submission" date="2020-08" db="EMBL/GenBank/DDBJ databases">
        <title>Streptomycin resistant and MDR strain, P. mexicana.</title>
        <authorList>
            <person name="Ganesh-kumar S."/>
            <person name="Zhe T."/>
            <person name="Yu Z."/>
            <person name="Min Y."/>
        </authorList>
    </citation>
    <scope>NUCLEOTIDE SEQUENCE [LARGE SCALE GENOMIC DNA]</scope>
    <source>
        <strain evidence="3 4">GTZY</strain>
    </source>
</reference>
<dbReference type="InterPro" id="IPR001296">
    <property type="entry name" value="Glyco_trans_1"/>
</dbReference>
<organism evidence="3 4">
    <name type="scientific">Pseudoxanthomonas mexicana</name>
    <dbReference type="NCBI Taxonomy" id="128785"/>
    <lineage>
        <taxon>Bacteria</taxon>
        <taxon>Pseudomonadati</taxon>
        <taxon>Pseudomonadota</taxon>
        <taxon>Gammaproteobacteria</taxon>
        <taxon>Lysobacterales</taxon>
        <taxon>Lysobacteraceae</taxon>
        <taxon>Pseudoxanthomonas</taxon>
    </lineage>
</organism>
<dbReference type="Pfam" id="PF13439">
    <property type="entry name" value="Glyco_transf_4"/>
    <property type="match status" value="1"/>
</dbReference>
<dbReference type="RefSeq" id="WP_185896599.1">
    <property type="nucleotide sequence ID" value="NZ_CP060028.1"/>
</dbReference>
<keyword evidence="4" id="KW-1185">Reference proteome</keyword>
<dbReference type="SUPFAM" id="SSF53756">
    <property type="entry name" value="UDP-Glycosyltransferase/glycogen phosphorylase"/>
    <property type="match status" value="1"/>
</dbReference>
<dbReference type="Gene3D" id="3.40.50.2000">
    <property type="entry name" value="Glycogen Phosphorylase B"/>
    <property type="match status" value="2"/>
</dbReference>
<dbReference type="EMBL" id="CP060028">
    <property type="protein sequence ID" value="QND81525.1"/>
    <property type="molecule type" value="Genomic_DNA"/>
</dbReference>
<proteinExistence type="predicted"/>
<sequence length="382" mass="41086">MEIVHVVENLDRGGLERTVVDLIASQRDAGHECRVICLFKLGLLARELLANGVRVDACGKRPGLDLRALRRARALIRQSPDAVIHTHNAMAHYYAVLASLGLPVKCRINTRHGMGGRARSGRQEWLYRQSLRGTDYAVAVCEAARQRFAADGMRPRRALLSVPNGIRLERFRPADDVARQSLVAELGLPTGSRIIGTVGRLQPVKDHALLLRAFAKVRVQVPEAALVIVGDGPLRAALEAQAEQAGLSDAVRFMGDRHDVPRLLTGMEVFALTSTSEGYSVALLEACASSLPIVATDVGGNREIVRHGINGRLVPSGDTAAIATALIALLRGGEQAAAMGRAGYAWAQAEASFRTMAERYHGLYDVSSDLSSAAMALQGRVS</sequence>